<sequence length="151" mass="17475">MLDADSTTAVHYNGRRRPHFLSLNQPTVRGSRYRRVALRTFLQERGERSISTAEDKCRRNDGAVVRQFFTRHVFRTSKRPHFVTRIIQCLLFHSVCAITLRIIIICVFAFVQCTAAHQPLPAHNSRVRVFFLLLSVSCVTCRSTTCYAKYL</sequence>
<dbReference type="EMBL" id="GGMS01000579">
    <property type="protein sequence ID" value="MBY69782.1"/>
    <property type="molecule type" value="Transcribed_RNA"/>
</dbReference>
<organism evidence="2">
    <name type="scientific">Sipha flava</name>
    <name type="common">yellow sugarcane aphid</name>
    <dbReference type="NCBI Taxonomy" id="143950"/>
    <lineage>
        <taxon>Eukaryota</taxon>
        <taxon>Metazoa</taxon>
        <taxon>Ecdysozoa</taxon>
        <taxon>Arthropoda</taxon>
        <taxon>Hexapoda</taxon>
        <taxon>Insecta</taxon>
        <taxon>Pterygota</taxon>
        <taxon>Neoptera</taxon>
        <taxon>Paraneoptera</taxon>
        <taxon>Hemiptera</taxon>
        <taxon>Sternorrhyncha</taxon>
        <taxon>Aphidomorpha</taxon>
        <taxon>Aphidoidea</taxon>
        <taxon>Aphididae</taxon>
        <taxon>Sipha</taxon>
    </lineage>
</organism>
<dbReference type="AlphaFoldDB" id="A0A2S2PXY8"/>
<evidence type="ECO:0000256" key="1">
    <source>
        <dbReference type="SAM" id="Phobius"/>
    </source>
</evidence>
<evidence type="ECO:0000313" key="2">
    <source>
        <dbReference type="EMBL" id="MBY69782.1"/>
    </source>
</evidence>
<keyword evidence="1" id="KW-1133">Transmembrane helix</keyword>
<gene>
    <name evidence="2" type="ORF">g.6820</name>
</gene>
<proteinExistence type="predicted"/>
<keyword evidence="1" id="KW-0812">Transmembrane</keyword>
<keyword evidence="1" id="KW-0472">Membrane</keyword>
<protein>
    <recommendedName>
        <fullName evidence="3">Transmembrane protein</fullName>
    </recommendedName>
</protein>
<accession>A0A2S2PXY8</accession>
<evidence type="ECO:0008006" key="3">
    <source>
        <dbReference type="Google" id="ProtNLM"/>
    </source>
</evidence>
<name>A0A2S2PXY8_9HEMI</name>
<feature type="transmembrane region" description="Helical" evidence="1">
    <location>
        <begin position="86"/>
        <end position="110"/>
    </location>
</feature>
<reference evidence="2" key="1">
    <citation type="submission" date="2018-04" db="EMBL/GenBank/DDBJ databases">
        <title>Transcriptome assembly of Sipha flava.</title>
        <authorList>
            <person name="Scully E.D."/>
            <person name="Geib S.M."/>
            <person name="Palmer N.A."/>
            <person name="Koch K."/>
            <person name="Bradshaw J."/>
            <person name="Heng-Moss T."/>
            <person name="Sarath G."/>
        </authorList>
    </citation>
    <scope>NUCLEOTIDE SEQUENCE</scope>
</reference>